<dbReference type="EMBL" id="CP001700">
    <property type="protein sequence ID" value="ACU71647.1"/>
    <property type="molecule type" value="Genomic_DNA"/>
</dbReference>
<protein>
    <submittedName>
        <fullName evidence="2">Uncharacterized protein</fullName>
    </submittedName>
</protein>
<feature type="compositionally biased region" description="Basic and acidic residues" evidence="1">
    <location>
        <begin position="17"/>
        <end position="37"/>
    </location>
</feature>
<proteinExistence type="predicted"/>
<reference evidence="2 3" key="1">
    <citation type="journal article" date="2009" name="Stand. Genomic Sci.">
        <title>Complete genome sequence of Catenulispora acidiphila type strain (ID 139908).</title>
        <authorList>
            <person name="Copeland A."/>
            <person name="Lapidus A."/>
            <person name="Glavina Del Rio T."/>
            <person name="Nolan M."/>
            <person name="Lucas S."/>
            <person name="Chen F."/>
            <person name="Tice H."/>
            <person name="Cheng J.F."/>
            <person name="Bruce D."/>
            <person name="Goodwin L."/>
            <person name="Pitluck S."/>
            <person name="Mikhailova N."/>
            <person name="Pati A."/>
            <person name="Ivanova N."/>
            <person name="Mavromatis K."/>
            <person name="Chen A."/>
            <person name="Palaniappan K."/>
            <person name="Chain P."/>
            <person name="Land M."/>
            <person name="Hauser L."/>
            <person name="Chang Y.J."/>
            <person name="Jeffries C.D."/>
            <person name="Chertkov O."/>
            <person name="Brettin T."/>
            <person name="Detter J.C."/>
            <person name="Han C."/>
            <person name="Ali Z."/>
            <person name="Tindall B.J."/>
            <person name="Goker M."/>
            <person name="Bristow J."/>
            <person name="Eisen J.A."/>
            <person name="Markowitz V."/>
            <person name="Hugenholtz P."/>
            <person name="Kyrpides N.C."/>
            <person name="Klenk H.P."/>
        </authorList>
    </citation>
    <scope>NUCLEOTIDE SEQUENCE [LARGE SCALE GENOMIC DNA]</scope>
    <source>
        <strain evidence="3">DSM 44928 / JCM 14897 / NBRC 102108 / NRRL B-24433 / ID139908</strain>
    </source>
</reference>
<dbReference type="KEGG" id="cai:Caci_2733"/>
<organism evidence="2 3">
    <name type="scientific">Catenulispora acidiphila (strain DSM 44928 / JCM 14897 / NBRC 102108 / NRRL B-24433 / ID139908)</name>
    <dbReference type="NCBI Taxonomy" id="479433"/>
    <lineage>
        <taxon>Bacteria</taxon>
        <taxon>Bacillati</taxon>
        <taxon>Actinomycetota</taxon>
        <taxon>Actinomycetes</taxon>
        <taxon>Catenulisporales</taxon>
        <taxon>Catenulisporaceae</taxon>
        <taxon>Catenulispora</taxon>
    </lineage>
</organism>
<dbReference type="InParanoid" id="C7PZJ0"/>
<accession>C7PZJ0</accession>
<dbReference type="AlphaFoldDB" id="C7PZJ0"/>
<feature type="region of interest" description="Disordered" evidence="1">
    <location>
        <begin position="15"/>
        <end position="37"/>
    </location>
</feature>
<dbReference type="Proteomes" id="UP000000851">
    <property type="component" value="Chromosome"/>
</dbReference>
<sequence>MNAEVLTARLQIAAARHKAEAERQTRLAKAAKAEPKK</sequence>
<name>C7PZJ0_CATAD</name>
<evidence type="ECO:0000313" key="2">
    <source>
        <dbReference type="EMBL" id="ACU71647.1"/>
    </source>
</evidence>
<gene>
    <name evidence="2" type="ordered locus">Caci_2733</name>
</gene>
<dbReference type="STRING" id="479433.Caci_2733"/>
<dbReference type="HOGENOM" id="CLU_3341848_0_0_11"/>
<evidence type="ECO:0000256" key="1">
    <source>
        <dbReference type="SAM" id="MobiDB-lite"/>
    </source>
</evidence>
<keyword evidence="3" id="KW-1185">Reference proteome</keyword>
<evidence type="ECO:0000313" key="3">
    <source>
        <dbReference type="Proteomes" id="UP000000851"/>
    </source>
</evidence>